<dbReference type="Pfam" id="PF01119">
    <property type="entry name" value="DNA_mis_repair"/>
    <property type="match status" value="1"/>
</dbReference>
<dbReference type="NCBIfam" id="TIGR00585">
    <property type="entry name" value="mutl"/>
    <property type="match status" value="1"/>
</dbReference>
<dbReference type="InterPro" id="IPR014790">
    <property type="entry name" value="MutL_C"/>
</dbReference>
<name>B8HSN8_CYAP4</name>
<dbReference type="EMBL" id="CP001344">
    <property type="protein sequence ID" value="ACL46021.1"/>
    <property type="molecule type" value="Genomic_DNA"/>
</dbReference>
<dbReference type="InterPro" id="IPR002099">
    <property type="entry name" value="MutL/Mlh/PMS"/>
</dbReference>
<dbReference type="InterPro" id="IPR013507">
    <property type="entry name" value="DNA_mismatch_S5_2-like"/>
</dbReference>
<dbReference type="Pfam" id="PF13589">
    <property type="entry name" value="HATPase_c_3"/>
    <property type="match status" value="1"/>
</dbReference>
<dbReference type="SUPFAM" id="SSF55874">
    <property type="entry name" value="ATPase domain of HSP90 chaperone/DNA topoisomerase II/histidine kinase"/>
    <property type="match status" value="1"/>
</dbReference>
<dbReference type="NCBIfam" id="NF000951">
    <property type="entry name" value="PRK00095.2-1"/>
    <property type="match status" value="1"/>
</dbReference>
<dbReference type="GO" id="GO:0032300">
    <property type="term" value="C:mismatch repair complex"/>
    <property type="evidence" value="ECO:0007669"/>
    <property type="project" value="InterPro"/>
</dbReference>
<evidence type="ECO:0000256" key="1">
    <source>
        <dbReference type="ARBA" id="ARBA00006082"/>
    </source>
</evidence>
<dbReference type="FunFam" id="3.30.565.10:FF:000003">
    <property type="entry name" value="DNA mismatch repair endonuclease MutL"/>
    <property type="match status" value="1"/>
</dbReference>
<dbReference type="InterPro" id="IPR037198">
    <property type="entry name" value="MutL_C_sf"/>
</dbReference>
<reference evidence="6" key="1">
    <citation type="submission" date="2009-01" db="EMBL/GenBank/DDBJ databases">
        <title>Complete sequence of chromosome Cyanothece sp. PCC 7425.</title>
        <authorList>
            <consortium name="US DOE Joint Genome Institute"/>
            <person name="Lucas S."/>
            <person name="Copeland A."/>
            <person name="Lapidus A."/>
            <person name="Glavina del Rio T."/>
            <person name="Dalin E."/>
            <person name="Tice H."/>
            <person name="Bruce D."/>
            <person name="Goodwin L."/>
            <person name="Pitluck S."/>
            <person name="Sims D."/>
            <person name="Meineke L."/>
            <person name="Brettin T."/>
            <person name="Detter J.C."/>
            <person name="Han C."/>
            <person name="Larimer F."/>
            <person name="Land M."/>
            <person name="Hauser L."/>
            <person name="Kyrpides N."/>
            <person name="Ovchinnikova G."/>
            <person name="Liberton M."/>
            <person name="Stoeckel J."/>
            <person name="Banerjee A."/>
            <person name="Singh A."/>
            <person name="Page L."/>
            <person name="Sato H."/>
            <person name="Zhao L."/>
            <person name="Sherman L."/>
            <person name="Pakrasi H."/>
            <person name="Richardson P."/>
        </authorList>
    </citation>
    <scope>NUCLEOTIDE SEQUENCE</scope>
    <source>
        <strain evidence="6">PCC 7425</strain>
    </source>
</reference>
<accession>B8HSN8</accession>
<gene>
    <name evidence="6" type="ordered locus">Cyan7425_3702</name>
</gene>
<dbReference type="GO" id="GO:0005524">
    <property type="term" value="F:ATP binding"/>
    <property type="evidence" value="ECO:0007669"/>
    <property type="project" value="InterPro"/>
</dbReference>
<dbReference type="SUPFAM" id="SSF118116">
    <property type="entry name" value="DNA mismatch repair protein MutL"/>
    <property type="match status" value="1"/>
</dbReference>
<dbReference type="GO" id="GO:0140664">
    <property type="term" value="F:ATP-dependent DNA damage sensor activity"/>
    <property type="evidence" value="ECO:0007669"/>
    <property type="project" value="InterPro"/>
</dbReference>
<dbReference type="CDD" id="cd16926">
    <property type="entry name" value="HATPase_MutL-MLH-PMS-like"/>
    <property type="match status" value="1"/>
</dbReference>
<dbReference type="CDD" id="cd00782">
    <property type="entry name" value="MutL_Trans"/>
    <property type="match status" value="1"/>
</dbReference>
<dbReference type="InterPro" id="IPR014721">
    <property type="entry name" value="Ribsml_uS5_D2-typ_fold_subgr"/>
</dbReference>
<dbReference type="InterPro" id="IPR042120">
    <property type="entry name" value="MutL_C_dimsub"/>
</dbReference>
<dbReference type="KEGG" id="cyn:Cyan7425_3702"/>
<dbReference type="InterPro" id="IPR036890">
    <property type="entry name" value="HATPase_C_sf"/>
</dbReference>
<evidence type="ECO:0000313" key="6">
    <source>
        <dbReference type="EMBL" id="ACL46021.1"/>
    </source>
</evidence>
<sequence>MLTIRPLPTDLVHLIAAGEVIDSLVAVVRELVENALDAKATRIVITLCPEAWGIQVADNGCGMALADLQQAAAPHTTSKITRLEDLNQIRTLGFRGQALHSLAQLGQLEICSRSSQDAEGWRVTYNNRGEVEQLQAIALSIGTTVTVNALFAAWPGRRQSLPPLAVQLRAVQTLISQMALCHPQVTWQVFQTKTQMGANLPNRVNGAQRPWFSLAAAKSAKDILLQVLPMLQPGDVGELHQDHLELLIGLPERVHRHRPDWIQLAVNGRCVNICTREGQPADVQPLTSLEQTILQAFHRTLPRHRFPICFVHFKVPPDQVDWNRHPGKTEIYLDQLEFWQRQLQSALSQALGMTVNATLAEPARQFLKAAEAEGSYHLSRSLQSVSANPEPLPAGWMALRAVAQVHQMYILAEHPTGLWLVEQHIAHERVLYEQLLQHWQIVDLETPLILNQLSPAQVERLEQLNLEIEPFGVDLWAVRSAPALLAQRQDCGAALLELSLGEDLNAAIVATACRSAIRNGTPLSLEEMQNLLEQWQRTHHPRTCPHGRPIYLPLEETTLSRYFRRHWVIGKSHGV</sequence>
<dbReference type="SMART" id="SM00853">
    <property type="entry name" value="MutL_C"/>
    <property type="match status" value="1"/>
</dbReference>
<keyword evidence="2" id="KW-0227">DNA damage</keyword>
<evidence type="ECO:0000259" key="4">
    <source>
        <dbReference type="SMART" id="SM00853"/>
    </source>
</evidence>
<dbReference type="Gene3D" id="3.30.230.10">
    <property type="match status" value="1"/>
</dbReference>
<dbReference type="Pfam" id="PF08676">
    <property type="entry name" value="MutL_C"/>
    <property type="match status" value="1"/>
</dbReference>
<dbReference type="Gene3D" id="3.30.1540.20">
    <property type="entry name" value="MutL, C-terminal domain, dimerisation subdomain"/>
    <property type="match status" value="1"/>
</dbReference>
<comment type="similarity">
    <text evidence="1">Belongs to the DNA mismatch repair MutL/HexB family.</text>
</comment>
<dbReference type="Gene3D" id="3.30.565.10">
    <property type="entry name" value="Histidine kinase-like ATPase, C-terminal domain"/>
    <property type="match status" value="1"/>
</dbReference>
<dbReference type="GO" id="GO:0016887">
    <property type="term" value="F:ATP hydrolysis activity"/>
    <property type="evidence" value="ECO:0007669"/>
    <property type="project" value="InterPro"/>
</dbReference>
<dbReference type="InterPro" id="IPR042121">
    <property type="entry name" value="MutL_C_regsub"/>
</dbReference>
<evidence type="ECO:0000256" key="2">
    <source>
        <dbReference type="ARBA" id="ARBA00022763"/>
    </source>
</evidence>
<organism evidence="6">
    <name type="scientific">Cyanothece sp. (strain PCC 7425 / ATCC 29141)</name>
    <dbReference type="NCBI Taxonomy" id="395961"/>
    <lineage>
        <taxon>Bacteria</taxon>
        <taxon>Bacillati</taxon>
        <taxon>Cyanobacteriota</taxon>
        <taxon>Cyanophyceae</taxon>
        <taxon>Gomontiellales</taxon>
        <taxon>Cyanothecaceae</taxon>
        <taxon>Cyanothece</taxon>
    </lineage>
</organism>
<dbReference type="AlphaFoldDB" id="B8HSN8"/>
<feature type="domain" description="DNA mismatch repair protein S5" evidence="5">
    <location>
        <begin position="224"/>
        <end position="352"/>
    </location>
</feature>
<dbReference type="SUPFAM" id="SSF54211">
    <property type="entry name" value="Ribosomal protein S5 domain 2-like"/>
    <property type="match status" value="1"/>
</dbReference>
<feature type="domain" description="MutL C-terminal dimerisation" evidence="4">
    <location>
        <begin position="401"/>
        <end position="523"/>
    </location>
</feature>
<evidence type="ECO:0000256" key="3">
    <source>
        <dbReference type="ARBA" id="ARBA00023204"/>
    </source>
</evidence>
<dbReference type="GO" id="GO:0030983">
    <property type="term" value="F:mismatched DNA binding"/>
    <property type="evidence" value="ECO:0007669"/>
    <property type="project" value="InterPro"/>
</dbReference>
<dbReference type="PANTHER" id="PTHR10073:SF12">
    <property type="entry name" value="DNA MISMATCH REPAIR PROTEIN MLH1"/>
    <property type="match status" value="1"/>
</dbReference>
<dbReference type="InterPro" id="IPR020568">
    <property type="entry name" value="Ribosomal_Su5_D2-typ_SF"/>
</dbReference>
<dbReference type="GO" id="GO:0006298">
    <property type="term" value="P:mismatch repair"/>
    <property type="evidence" value="ECO:0007669"/>
    <property type="project" value="InterPro"/>
</dbReference>
<keyword evidence="3" id="KW-0234">DNA repair</keyword>
<dbReference type="Gene3D" id="3.30.1370.100">
    <property type="entry name" value="MutL, C-terminal domain, regulatory subdomain"/>
    <property type="match status" value="1"/>
</dbReference>
<dbReference type="PANTHER" id="PTHR10073">
    <property type="entry name" value="DNA MISMATCH REPAIR PROTEIN MLH, PMS, MUTL"/>
    <property type="match status" value="1"/>
</dbReference>
<proteinExistence type="inferred from homology"/>
<evidence type="ECO:0000259" key="5">
    <source>
        <dbReference type="SMART" id="SM01340"/>
    </source>
</evidence>
<dbReference type="STRING" id="395961.Cyan7425_3702"/>
<dbReference type="InterPro" id="IPR038973">
    <property type="entry name" value="MutL/Mlh/Pms-like"/>
</dbReference>
<dbReference type="HOGENOM" id="CLU_004131_4_1_3"/>
<dbReference type="SMART" id="SM01340">
    <property type="entry name" value="DNA_mis_repair"/>
    <property type="match status" value="1"/>
</dbReference>
<protein>
    <submittedName>
        <fullName evidence="6">DNA mismatch repair protein MutL</fullName>
    </submittedName>
</protein>
<dbReference type="eggNOG" id="COG0323">
    <property type="taxonomic scope" value="Bacteria"/>
</dbReference>